<feature type="DNA-binding region" description="H-T-H motif" evidence="4">
    <location>
        <begin position="29"/>
        <end position="48"/>
    </location>
</feature>
<evidence type="ECO:0000313" key="6">
    <source>
        <dbReference type="EMBL" id="SMF76249.1"/>
    </source>
</evidence>
<evidence type="ECO:0000256" key="4">
    <source>
        <dbReference type="PROSITE-ProRule" id="PRU00335"/>
    </source>
</evidence>
<keyword evidence="2 4" id="KW-0238">DNA-binding</keyword>
<keyword evidence="7" id="KW-1185">Reference proteome</keyword>
<dbReference type="PANTHER" id="PTHR47506">
    <property type="entry name" value="TRANSCRIPTIONAL REGULATORY PROTEIN"/>
    <property type="match status" value="1"/>
</dbReference>
<dbReference type="SUPFAM" id="SSF46689">
    <property type="entry name" value="Homeodomain-like"/>
    <property type="match status" value="1"/>
</dbReference>
<evidence type="ECO:0000256" key="2">
    <source>
        <dbReference type="ARBA" id="ARBA00023125"/>
    </source>
</evidence>
<evidence type="ECO:0000256" key="1">
    <source>
        <dbReference type="ARBA" id="ARBA00023015"/>
    </source>
</evidence>
<dbReference type="EMBL" id="LT840184">
    <property type="protein sequence ID" value="SMF76249.1"/>
    <property type="molecule type" value="Genomic_DNA"/>
</dbReference>
<dbReference type="STRING" id="1313296.SAMN05661091_1296"/>
<dbReference type="AlphaFoldDB" id="A0A1X7GXG4"/>
<dbReference type="InterPro" id="IPR036271">
    <property type="entry name" value="Tet_transcr_reg_TetR-rel_C_sf"/>
</dbReference>
<organism evidence="6 7">
    <name type="scientific">Paenibacillus uliginis N3/975</name>
    <dbReference type="NCBI Taxonomy" id="1313296"/>
    <lineage>
        <taxon>Bacteria</taxon>
        <taxon>Bacillati</taxon>
        <taxon>Bacillota</taxon>
        <taxon>Bacilli</taxon>
        <taxon>Bacillales</taxon>
        <taxon>Paenibacillaceae</taxon>
        <taxon>Paenibacillus</taxon>
    </lineage>
</organism>
<sequence length="193" mass="21887">MGSKAVEKRNYILAKATHVFIREGYTSVTMKDIVEECGISRGGLYKYFSSTKEIFEGILSSQKSVDHSYFFESMKNEKNAVTILTEFLQQQKEELLNIGSTIRLAIYEFFLSQKDNSFEGILEQYFNVAVAMISKTLSYGIERKEIMPLDTDGMARQIVILLEGLTIMALSMSVSPTLIDEQIDMMVKRIVSA</sequence>
<dbReference type="Gene3D" id="1.10.10.60">
    <property type="entry name" value="Homeodomain-like"/>
    <property type="match status" value="1"/>
</dbReference>
<gene>
    <name evidence="6" type="ORF">SAMN05661091_1296</name>
</gene>
<proteinExistence type="predicted"/>
<accession>A0A1X7GXG4</accession>
<dbReference type="Pfam" id="PF00440">
    <property type="entry name" value="TetR_N"/>
    <property type="match status" value="1"/>
</dbReference>
<dbReference type="PANTHER" id="PTHR47506:SF6">
    <property type="entry name" value="HTH-TYPE TRANSCRIPTIONAL REPRESSOR NEMR"/>
    <property type="match status" value="1"/>
</dbReference>
<dbReference type="PROSITE" id="PS01081">
    <property type="entry name" value="HTH_TETR_1"/>
    <property type="match status" value="1"/>
</dbReference>
<keyword evidence="3" id="KW-0804">Transcription</keyword>
<name>A0A1X7GXG4_9BACL</name>
<dbReference type="PRINTS" id="PR00455">
    <property type="entry name" value="HTHTETR"/>
</dbReference>
<dbReference type="InterPro" id="IPR041612">
    <property type="entry name" value="YfiR_C"/>
</dbReference>
<feature type="domain" description="HTH tetR-type" evidence="5">
    <location>
        <begin position="6"/>
        <end position="66"/>
    </location>
</feature>
<dbReference type="InterPro" id="IPR009057">
    <property type="entry name" value="Homeodomain-like_sf"/>
</dbReference>
<protein>
    <submittedName>
        <fullName evidence="6">Transcriptional regulator, TetR family</fullName>
    </submittedName>
</protein>
<dbReference type="RefSeq" id="WP_208918254.1">
    <property type="nucleotide sequence ID" value="NZ_LT840184.1"/>
</dbReference>
<dbReference type="GO" id="GO:0003677">
    <property type="term" value="F:DNA binding"/>
    <property type="evidence" value="ECO:0007669"/>
    <property type="project" value="UniProtKB-UniRule"/>
</dbReference>
<dbReference type="SUPFAM" id="SSF48498">
    <property type="entry name" value="Tetracyclin repressor-like, C-terminal domain"/>
    <property type="match status" value="1"/>
</dbReference>
<evidence type="ECO:0000313" key="7">
    <source>
        <dbReference type="Proteomes" id="UP000192940"/>
    </source>
</evidence>
<dbReference type="Pfam" id="PF17922">
    <property type="entry name" value="TetR_C_17"/>
    <property type="match status" value="1"/>
</dbReference>
<keyword evidence="1" id="KW-0805">Transcription regulation</keyword>
<dbReference type="Gene3D" id="1.10.357.10">
    <property type="entry name" value="Tetracycline Repressor, domain 2"/>
    <property type="match status" value="1"/>
</dbReference>
<dbReference type="Proteomes" id="UP000192940">
    <property type="component" value="Chromosome I"/>
</dbReference>
<dbReference type="InterPro" id="IPR001647">
    <property type="entry name" value="HTH_TetR"/>
</dbReference>
<dbReference type="PROSITE" id="PS50977">
    <property type="entry name" value="HTH_TETR_2"/>
    <property type="match status" value="1"/>
</dbReference>
<evidence type="ECO:0000259" key="5">
    <source>
        <dbReference type="PROSITE" id="PS50977"/>
    </source>
</evidence>
<reference evidence="6 7" key="1">
    <citation type="submission" date="2017-04" db="EMBL/GenBank/DDBJ databases">
        <authorList>
            <person name="Afonso C.L."/>
            <person name="Miller P.J."/>
            <person name="Scott M.A."/>
            <person name="Spackman E."/>
            <person name="Goraichik I."/>
            <person name="Dimitrov K.M."/>
            <person name="Suarez D.L."/>
            <person name="Swayne D.E."/>
        </authorList>
    </citation>
    <scope>NUCLEOTIDE SEQUENCE [LARGE SCALE GENOMIC DNA]</scope>
    <source>
        <strain evidence="6 7">N3/975</strain>
    </source>
</reference>
<dbReference type="InterPro" id="IPR023772">
    <property type="entry name" value="DNA-bd_HTH_TetR-type_CS"/>
</dbReference>
<evidence type="ECO:0000256" key="3">
    <source>
        <dbReference type="ARBA" id="ARBA00023163"/>
    </source>
</evidence>